<reference evidence="2" key="1">
    <citation type="submission" date="2020-05" db="UniProtKB">
        <authorList>
            <consortium name="EnsemblMetazoa"/>
        </authorList>
    </citation>
    <scope>IDENTIFICATION</scope>
    <source>
        <strain evidence="2">MAF</strain>
    </source>
</reference>
<protein>
    <submittedName>
        <fullName evidence="2">Uncharacterized protein</fullName>
    </submittedName>
</protein>
<keyword evidence="3" id="KW-1185">Reference proteome</keyword>
<dbReference type="Proteomes" id="UP000075903">
    <property type="component" value="Unassembled WGS sequence"/>
</dbReference>
<dbReference type="VEuPathDB" id="VectorBase:AMEM017868"/>
<organism evidence="2 3">
    <name type="scientific">Anopheles merus</name>
    <name type="common">Mosquito</name>
    <dbReference type="NCBI Taxonomy" id="30066"/>
    <lineage>
        <taxon>Eukaryota</taxon>
        <taxon>Metazoa</taxon>
        <taxon>Ecdysozoa</taxon>
        <taxon>Arthropoda</taxon>
        <taxon>Hexapoda</taxon>
        <taxon>Insecta</taxon>
        <taxon>Pterygota</taxon>
        <taxon>Neoptera</taxon>
        <taxon>Endopterygota</taxon>
        <taxon>Diptera</taxon>
        <taxon>Nematocera</taxon>
        <taxon>Culicoidea</taxon>
        <taxon>Culicidae</taxon>
        <taxon>Anophelinae</taxon>
        <taxon>Anopheles</taxon>
    </lineage>
</organism>
<sequence length="180" mass="19965">MLCSQSTSSIRYSSLMFSGSRRRGSRQLCAKKMSATGLRLASTKPSTTATLLAIAVRRFPLPRSIDPSCWSTTTTTTTTPTTTIRLQAFVTPVRGSEYAQQILARLLSHWLTDLEIGNHSRGTLPYDGHNPGKTLHSDYGRYEIHPRCRRDCGTDTTATTGDTHNHAQGRRLESMPPFVH</sequence>
<feature type="region of interest" description="Disordered" evidence="1">
    <location>
        <begin position="150"/>
        <end position="180"/>
    </location>
</feature>
<name>A0A182VN98_ANOME</name>
<evidence type="ECO:0000313" key="2">
    <source>
        <dbReference type="EnsemblMetazoa" id="AMEM017868-PA"/>
    </source>
</evidence>
<evidence type="ECO:0000256" key="1">
    <source>
        <dbReference type="SAM" id="MobiDB-lite"/>
    </source>
</evidence>
<dbReference type="EnsemblMetazoa" id="AMEM017868-RA">
    <property type="protein sequence ID" value="AMEM017868-PA"/>
    <property type="gene ID" value="AMEM017868"/>
</dbReference>
<evidence type="ECO:0000313" key="3">
    <source>
        <dbReference type="Proteomes" id="UP000075903"/>
    </source>
</evidence>
<accession>A0A182VN98</accession>
<dbReference type="AlphaFoldDB" id="A0A182VN98"/>
<proteinExistence type="predicted"/>